<evidence type="ECO:0000259" key="7">
    <source>
        <dbReference type="PROSITE" id="PS50850"/>
    </source>
</evidence>
<gene>
    <name evidence="8" type="ORF">INT48_008619</name>
</gene>
<dbReference type="Proteomes" id="UP000613177">
    <property type="component" value="Unassembled WGS sequence"/>
</dbReference>
<dbReference type="GO" id="GO:0016020">
    <property type="term" value="C:membrane"/>
    <property type="evidence" value="ECO:0007669"/>
    <property type="project" value="UniProtKB-SubCell"/>
</dbReference>
<dbReference type="SUPFAM" id="SSF103473">
    <property type="entry name" value="MFS general substrate transporter"/>
    <property type="match status" value="1"/>
</dbReference>
<feature type="transmembrane region" description="Helical" evidence="6">
    <location>
        <begin position="357"/>
        <end position="375"/>
    </location>
</feature>
<feature type="transmembrane region" description="Helical" evidence="6">
    <location>
        <begin position="425"/>
        <end position="445"/>
    </location>
</feature>
<dbReference type="EMBL" id="JAEPRE010000020">
    <property type="protein sequence ID" value="KAG2236259.1"/>
    <property type="molecule type" value="Genomic_DNA"/>
</dbReference>
<feature type="transmembrane region" description="Helical" evidence="6">
    <location>
        <begin position="110"/>
        <end position="134"/>
    </location>
</feature>
<evidence type="ECO:0000256" key="6">
    <source>
        <dbReference type="SAM" id="Phobius"/>
    </source>
</evidence>
<feature type="transmembrane region" description="Helical" evidence="6">
    <location>
        <begin position="387"/>
        <end position="413"/>
    </location>
</feature>
<keyword evidence="5 6" id="KW-0472">Membrane</keyword>
<dbReference type="CDD" id="cd17330">
    <property type="entry name" value="MFS_SLC46_TetA_like"/>
    <property type="match status" value="1"/>
</dbReference>
<dbReference type="PANTHER" id="PTHR23504">
    <property type="entry name" value="MAJOR FACILITATOR SUPERFAMILY DOMAIN-CONTAINING PROTEIN 10"/>
    <property type="match status" value="1"/>
</dbReference>
<dbReference type="PROSITE" id="PS50850">
    <property type="entry name" value="MFS"/>
    <property type="match status" value="1"/>
</dbReference>
<dbReference type="Pfam" id="PF07690">
    <property type="entry name" value="MFS_1"/>
    <property type="match status" value="1"/>
</dbReference>
<evidence type="ECO:0000256" key="1">
    <source>
        <dbReference type="ARBA" id="ARBA00004141"/>
    </source>
</evidence>
<evidence type="ECO:0000256" key="2">
    <source>
        <dbReference type="ARBA" id="ARBA00022448"/>
    </source>
</evidence>
<dbReference type="PRINTS" id="PR01035">
    <property type="entry name" value="TCRTETA"/>
</dbReference>
<protein>
    <recommendedName>
        <fullName evidence="7">Major facilitator superfamily (MFS) profile domain-containing protein</fullName>
    </recommendedName>
</protein>
<reference evidence="8" key="1">
    <citation type="submission" date="2021-01" db="EMBL/GenBank/DDBJ databases">
        <title>Metabolic potential, ecology and presence of endohyphal bacteria is reflected in genomic diversity of Mucoromycotina.</title>
        <authorList>
            <person name="Muszewska A."/>
            <person name="Okrasinska A."/>
            <person name="Steczkiewicz K."/>
            <person name="Drgas O."/>
            <person name="Orlowska M."/>
            <person name="Perlinska-Lenart U."/>
            <person name="Aleksandrzak-Piekarczyk T."/>
            <person name="Szatraj K."/>
            <person name="Zielenkiewicz U."/>
            <person name="Pilsyk S."/>
            <person name="Malc E."/>
            <person name="Mieczkowski P."/>
            <person name="Kruszewska J.S."/>
            <person name="Biernat P."/>
            <person name="Pawlowska J."/>
        </authorList>
    </citation>
    <scope>NUCLEOTIDE SEQUENCE</scope>
    <source>
        <strain evidence="8">WA0000018081</strain>
    </source>
</reference>
<accession>A0A8H7W2L7</accession>
<dbReference type="InterPro" id="IPR036259">
    <property type="entry name" value="MFS_trans_sf"/>
</dbReference>
<dbReference type="InterPro" id="IPR001958">
    <property type="entry name" value="Tet-R_TetA/multi-R_MdtG-like"/>
</dbReference>
<feature type="transmembrane region" description="Helical" evidence="6">
    <location>
        <begin position="146"/>
        <end position="168"/>
    </location>
</feature>
<organism evidence="8 9">
    <name type="scientific">Thamnidium elegans</name>
    <dbReference type="NCBI Taxonomy" id="101142"/>
    <lineage>
        <taxon>Eukaryota</taxon>
        <taxon>Fungi</taxon>
        <taxon>Fungi incertae sedis</taxon>
        <taxon>Mucoromycota</taxon>
        <taxon>Mucoromycotina</taxon>
        <taxon>Mucoromycetes</taxon>
        <taxon>Mucorales</taxon>
        <taxon>Mucorineae</taxon>
        <taxon>Mucoraceae</taxon>
        <taxon>Thamnidium</taxon>
    </lineage>
</organism>
<evidence type="ECO:0000256" key="3">
    <source>
        <dbReference type="ARBA" id="ARBA00022692"/>
    </source>
</evidence>
<evidence type="ECO:0000256" key="4">
    <source>
        <dbReference type="ARBA" id="ARBA00022989"/>
    </source>
</evidence>
<feature type="domain" description="Major facilitator superfamily (MFS) profile" evidence="7">
    <location>
        <begin position="108"/>
        <end position="569"/>
    </location>
</feature>
<keyword evidence="3 6" id="KW-0812">Transmembrane</keyword>
<evidence type="ECO:0000256" key="5">
    <source>
        <dbReference type="ARBA" id="ARBA00023136"/>
    </source>
</evidence>
<dbReference type="AlphaFoldDB" id="A0A8H7W2L7"/>
<dbReference type="InterPro" id="IPR011701">
    <property type="entry name" value="MFS"/>
</dbReference>
<comment type="subcellular location">
    <subcellularLocation>
        <location evidence="1">Membrane</location>
        <topology evidence="1">Multi-pass membrane protein</topology>
    </subcellularLocation>
</comment>
<name>A0A8H7W2L7_9FUNG</name>
<dbReference type="InterPro" id="IPR020846">
    <property type="entry name" value="MFS_dom"/>
</dbReference>
<feature type="transmembrane region" description="Helical" evidence="6">
    <location>
        <begin position="470"/>
        <end position="494"/>
    </location>
</feature>
<comment type="caution">
    <text evidence="8">The sequence shown here is derived from an EMBL/GenBank/DDBJ whole genome shotgun (WGS) entry which is preliminary data.</text>
</comment>
<feature type="transmembrane region" description="Helical" evidence="6">
    <location>
        <begin position="545"/>
        <end position="565"/>
    </location>
</feature>
<keyword evidence="2" id="KW-0813">Transport</keyword>
<evidence type="ECO:0000313" key="8">
    <source>
        <dbReference type="EMBL" id="KAG2236259.1"/>
    </source>
</evidence>
<evidence type="ECO:0000313" key="9">
    <source>
        <dbReference type="Proteomes" id="UP000613177"/>
    </source>
</evidence>
<feature type="transmembrane region" description="Helical" evidence="6">
    <location>
        <begin position="280"/>
        <end position="302"/>
    </location>
</feature>
<proteinExistence type="predicted"/>
<sequence length="576" mass="63631">MMNVPDPVSSSFTDSISSELHRRMEAEEINSLNNNNQQSVHSNLNNLNGSYTAPVNINKSMLEISERRGSNAGSISSSRYLNEEDSIYSSGGDSDDGNDKVTPLPKVQMLVISILLFSEPLTSTILFPFIYSMLRDFHLSDDEKEIGSYAGWITSVFFIAQFCTAMMWGKVSDRFGRRPVLLTGLIGNSVSSCLFGLSTNIWWAIGSRALCGIMNGNSGVARSVVSEITDNTNKAKAFSIFSIMWNTGMIGPALGGYLSKPAENFPTVFGNCQFLKDYPYFLPCFISACGSIIGFTIGCFYLEESNPNVLAHRKWNKEQNERTALLGNEAGRADSNDEYSSKKTIPKSGSLRNVTKASIIVITTYCLYGFHAMVFDEILPLYFTAPVYAGGLGVSLPEFAGLLSFLGISQLIFQFGVYPRMTRRFDVLFLSRVALFIFIPVYIVFPELSVYREWALSQLLDGTTNWSFRFGYAFMLILRFFASCVSFTGLTIMVSTSATSEVLGTVNGISQSCLSLVRAMAPTLGGTLWSYSLKDGNKFPFDHHFVYYLIGIMAVVSFVFSFVIPKNVALGGNSKK</sequence>
<keyword evidence="9" id="KW-1185">Reference proteome</keyword>
<dbReference type="PANTHER" id="PTHR23504:SF15">
    <property type="entry name" value="MAJOR FACILITATOR SUPERFAMILY (MFS) PROFILE DOMAIN-CONTAINING PROTEIN"/>
    <property type="match status" value="1"/>
</dbReference>
<dbReference type="Gene3D" id="1.20.1250.20">
    <property type="entry name" value="MFS general substrate transporter like domains"/>
    <property type="match status" value="1"/>
</dbReference>
<dbReference type="GO" id="GO:0022857">
    <property type="term" value="F:transmembrane transporter activity"/>
    <property type="evidence" value="ECO:0007669"/>
    <property type="project" value="InterPro"/>
</dbReference>
<keyword evidence="4 6" id="KW-1133">Transmembrane helix</keyword>